<dbReference type="STRING" id="5762.D2VN53"/>
<evidence type="ECO:0000256" key="7">
    <source>
        <dbReference type="ARBA" id="ARBA00023014"/>
    </source>
</evidence>
<dbReference type="Pfam" id="PF00730">
    <property type="entry name" value="HhH-GPD"/>
    <property type="match status" value="1"/>
</dbReference>
<dbReference type="GO" id="GO:0006285">
    <property type="term" value="P:base-excision repair, AP site formation"/>
    <property type="evidence" value="ECO:0007669"/>
    <property type="project" value="UniProtKB-UniRule"/>
</dbReference>
<dbReference type="FunCoup" id="D2VN53">
    <property type="interactions" value="157"/>
</dbReference>
<evidence type="ECO:0000256" key="6">
    <source>
        <dbReference type="ARBA" id="ARBA00023004"/>
    </source>
</evidence>
<dbReference type="EC" id="3.2.2.-" evidence="12"/>
<feature type="domain" description="HhH-GPD" evidence="14">
    <location>
        <begin position="143"/>
        <end position="292"/>
    </location>
</feature>
<dbReference type="EMBL" id="GG738884">
    <property type="protein sequence ID" value="EFC41591.1"/>
    <property type="molecule type" value="Genomic_DNA"/>
</dbReference>
<dbReference type="InterPro" id="IPR030841">
    <property type="entry name" value="NTH1"/>
</dbReference>
<evidence type="ECO:0000256" key="13">
    <source>
        <dbReference type="SAM" id="MobiDB-lite"/>
    </source>
</evidence>
<keyword evidence="5 12" id="KW-0378">Hydrolase</keyword>
<dbReference type="InParanoid" id="D2VN53"/>
<feature type="compositionally biased region" description="Polar residues" evidence="13">
    <location>
        <begin position="9"/>
        <end position="20"/>
    </location>
</feature>
<dbReference type="AlphaFoldDB" id="D2VN53"/>
<feature type="compositionally biased region" description="Low complexity" evidence="13">
    <location>
        <begin position="52"/>
        <end position="76"/>
    </location>
</feature>
<keyword evidence="7" id="KW-0411">Iron-sulfur</keyword>
<keyword evidence="8 12" id="KW-0234">DNA repair</keyword>
<dbReference type="SMART" id="SM00478">
    <property type="entry name" value="ENDO3c"/>
    <property type="match status" value="1"/>
</dbReference>
<evidence type="ECO:0000256" key="1">
    <source>
        <dbReference type="ARBA" id="ARBA00008343"/>
    </source>
</evidence>
<dbReference type="eggNOG" id="KOG1921">
    <property type="taxonomic scope" value="Eukaryota"/>
</dbReference>
<comment type="subcellular location">
    <subcellularLocation>
        <location evidence="12">Nucleus</location>
    </subcellularLocation>
    <subcellularLocation>
        <location evidence="12">Mitochondrion</location>
    </subcellularLocation>
</comment>
<dbReference type="GO" id="GO:0003677">
    <property type="term" value="F:DNA binding"/>
    <property type="evidence" value="ECO:0007669"/>
    <property type="project" value="UniProtKB-UniRule"/>
</dbReference>
<dbReference type="GO" id="GO:0140078">
    <property type="term" value="F:class I DNA-(apurinic or apyrimidinic site) endonuclease activity"/>
    <property type="evidence" value="ECO:0007669"/>
    <property type="project" value="UniProtKB-EC"/>
</dbReference>
<dbReference type="InterPro" id="IPR003265">
    <property type="entry name" value="HhH-GPD_domain"/>
</dbReference>
<dbReference type="Proteomes" id="UP000006671">
    <property type="component" value="Unassembled WGS sequence"/>
</dbReference>
<dbReference type="InterPro" id="IPR000445">
    <property type="entry name" value="HhH_motif"/>
</dbReference>
<protein>
    <recommendedName>
        <fullName evidence="12">Endonuclease III homolog</fullName>
        <ecNumber evidence="12">3.2.2.-</ecNumber>
        <ecNumber evidence="12">4.2.99.18</ecNumber>
    </recommendedName>
    <alternativeName>
        <fullName evidence="12">Bifunctional DNA N-glycosylase/DNA-(apurinic or apyrimidinic site) lyase</fullName>
        <shortName evidence="12">DNA glycosylase/AP lyase</shortName>
    </alternativeName>
</protein>
<keyword evidence="9 12" id="KW-0456">Lyase</keyword>
<name>D2VN53_NAEGR</name>
<dbReference type="InterPro" id="IPR011257">
    <property type="entry name" value="DNA_glycosylase"/>
</dbReference>
<dbReference type="HAMAP" id="MF_03183">
    <property type="entry name" value="Endonuclease_III_Nth"/>
    <property type="match status" value="1"/>
</dbReference>
<dbReference type="InterPro" id="IPR004036">
    <property type="entry name" value="Endonuclease-III-like_CS2"/>
</dbReference>
<dbReference type="EC" id="4.2.99.18" evidence="12"/>
<dbReference type="SUPFAM" id="SSF48150">
    <property type="entry name" value="DNA-glycosylase"/>
    <property type="match status" value="1"/>
</dbReference>
<reference evidence="15 16" key="1">
    <citation type="journal article" date="2010" name="Cell">
        <title>The genome of Naegleria gruberi illuminates early eukaryotic versatility.</title>
        <authorList>
            <person name="Fritz-Laylin L.K."/>
            <person name="Prochnik S.E."/>
            <person name="Ginger M.L."/>
            <person name="Dacks J.B."/>
            <person name="Carpenter M.L."/>
            <person name="Field M.C."/>
            <person name="Kuo A."/>
            <person name="Paredez A."/>
            <person name="Chapman J."/>
            <person name="Pham J."/>
            <person name="Shu S."/>
            <person name="Neupane R."/>
            <person name="Cipriano M."/>
            <person name="Mancuso J."/>
            <person name="Tu H."/>
            <person name="Salamov A."/>
            <person name="Lindquist E."/>
            <person name="Shapiro H."/>
            <person name="Lucas S."/>
            <person name="Grigoriev I.V."/>
            <person name="Cande W.Z."/>
            <person name="Fulton C."/>
            <person name="Rokhsar D.S."/>
            <person name="Dawson S.C."/>
        </authorList>
    </citation>
    <scope>NUCLEOTIDE SEQUENCE [LARGE SCALE GENOMIC DNA]</scope>
    <source>
        <strain evidence="15 16">NEG-M</strain>
    </source>
</reference>
<proteinExistence type="inferred from homology"/>
<feature type="region of interest" description="Disordered" evidence="13">
    <location>
        <begin position="1"/>
        <end position="85"/>
    </location>
</feature>
<dbReference type="GO" id="GO:0046872">
    <property type="term" value="F:metal ion binding"/>
    <property type="evidence" value="ECO:0007669"/>
    <property type="project" value="UniProtKB-KW"/>
</dbReference>
<keyword evidence="12" id="KW-0496">Mitochondrion</keyword>
<comment type="similarity">
    <text evidence="1 12">Belongs to the Nth/MutY family.</text>
</comment>
<dbReference type="PANTHER" id="PTHR43286">
    <property type="entry name" value="ENDONUCLEASE III-LIKE PROTEIN 1"/>
    <property type="match status" value="1"/>
</dbReference>
<evidence type="ECO:0000313" key="15">
    <source>
        <dbReference type="EMBL" id="EFC41591.1"/>
    </source>
</evidence>
<dbReference type="OrthoDB" id="2099276at2759"/>
<keyword evidence="4 12" id="KW-0227">DNA damage</keyword>
<keyword evidence="2" id="KW-0004">4Fe-4S</keyword>
<dbReference type="GO" id="GO:0005634">
    <property type="term" value="C:nucleus"/>
    <property type="evidence" value="ECO:0007669"/>
    <property type="project" value="UniProtKB-SubCell"/>
</dbReference>
<dbReference type="OMA" id="KEHWSYF"/>
<accession>D2VN53</accession>
<evidence type="ECO:0000256" key="3">
    <source>
        <dbReference type="ARBA" id="ARBA00022723"/>
    </source>
</evidence>
<evidence type="ECO:0000256" key="2">
    <source>
        <dbReference type="ARBA" id="ARBA00022485"/>
    </source>
</evidence>
<dbReference type="InterPro" id="IPR023170">
    <property type="entry name" value="HhH_base_excis_C"/>
</dbReference>
<gene>
    <name evidence="12" type="primary">NTH1</name>
    <name evidence="15" type="ORF">NAEGRDRAFT_70374</name>
</gene>
<dbReference type="GO" id="GO:0051539">
    <property type="term" value="F:4 iron, 4 sulfur cluster binding"/>
    <property type="evidence" value="ECO:0007669"/>
    <property type="project" value="UniProtKB-KW"/>
</dbReference>
<evidence type="ECO:0000256" key="8">
    <source>
        <dbReference type="ARBA" id="ARBA00023204"/>
    </source>
</evidence>
<comment type="caution">
    <text evidence="12">Lacks conserved residue(s) required for the propagation of feature annotation.</text>
</comment>
<keyword evidence="12" id="KW-0539">Nucleus</keyword>
<keyword evidence="3" id="KW-0479">Metal-binding</keyword>
<dbReference type="FunFam" id="1.10.340.30:FF:000005">
    <property type="entry name" value="Endonuclease III-like protein 1"/>
    <property type="match status" value="1"/>
</dbReference>
<evidence type="ECO:0000256" key="9">
    <source>
        <dbReference type="ARBA" id="ARBA00023239"/>
    </source>
</evidence>
<dbReference type="PROSITE" id="PS01155">
    <property type="entry name" value="ENDONUCLEASE_III_2"/>
    <property type="match status" value="1"/>
</dbReference>
<dbReference type="GO" id="GO:0006289">
    <property type="term" value="P:nucleotide-excision repair"/>
    <property type="evidence" value="ECO:0007669"/>
    <property type="project" value="TreeGrafter"/>
</dbReference>
<evidence type="ECO:0000256" key="11">
    <source>
        <dbReference type="ARBA" id="ARBA00044632"/>
    </source>
</evidence>
<evidence type="ECO:0000256" key="4">
    <source>
        <dbReference type="ARBA" id="ARBA00022763"/>
    </source>
</evidence>
<evidence type="ECO:0000313" key="16">
    <source>
        <dbReference type="Proteomes" id="UP000006671"/>
    </source>
</evidence>
<dbReference type="Pfam" id="PF00633">
    <property type="entry name" value="HHH"/>
    <property type="match status" value="1"/>
</dbReference>
<comment type="catalytic activity">
    <reaction evidence="11 12">
        <text>2'-deoxyribonucleotide-(2'-deoxyribose 5'-phosphate)-2'-deoxyribonucleotide-DNA = a 3'-end 2'-deoxyribonucleotide-(2,3-dehydro-2,3-deoxyribose 5'-phosphate)-DNA + a 5'-end 5'-phospho-2'-deoxyribonucleoside-DNA + H(+)</text>
        <dbReference type="Rhea" id="RHEA:66592"/>
        <dbReference type="Rhea" id="RHEA-COMP:13180"/>
        <dbReference type="Rhea" id="RHEA-COMP:16897"/>
        <dbReference type="Rhea" id="RHEA-COMP:17067"/>
        <dbReference type="ChEBI" id="CHEBI:15378"/>
        <dbReference type="ChEBI" id="CHEBI:136412"/>
        <dbReference type="ChEBI" id="CHEBI:157695"/>
        <dbReference type="ChEBI" id="CHEBI:167181"/>
        <dbReference type="EC" id="4.2.99.18"/>
    </reaction>
</comment>
<evidence type="ECO:0000256" key="5">
    <source>
        <dbReference type="ARBA" id="ARBA00022801"/>
    </source>
</evidence>
<organism evidence="16">
    <name type="scientific">Naegleria gruberi</name>
    <name type="common">Amoeba</name>
    <dbReference type="NCBI Taxonomy" id="5762"/>
    <lineage>
        <taxon>Eukaryota</taxon>
        <taxon>Discoba</taxon>
        <taxon>Heterolobosea</taxon>
        <taxon>Tetramitia</taxon>
        <taxon>Eutetramitia</taxon>
        <taxon>Vahlkampfiidae</taxon>
        <taxon>Naegleria</taxon>
    </lineage>
</organism>
<dbReference type="GO" id="GO:0000703">
    <property type="term" value="F:oxidized pyrimidine nucleobase lesion DNA N-glycosylase activity"/>
    <property type="evidence" value="ECO:0007669"/>
    <property type="project" value="UniProtKB-UniRule"/>
</dbReference>
<comment type="function">
    <text evidence="12">Bifunctional DNA N-glycosylase with associated apurinic/apyrimidinic (AP) lyase function that catalyzes the first step in base excision repair (BER), the primary repair pathway for the repair of oxidative DNA damage. The DNA N-glycosylase activity releases the damaged DNA base from DNA by cleaving the N-glycosidic bond, leaving an AP site. The AP lyase activity cleaves the phosphodiester bond 3' to the AP site by a beta-elimination. Primarily recognizes and repairs oxidative base damage of pyrimidines.</text>
</comment>
<keyword evidence="10 12" id="KW-0326">Glycosidase</keyword>
<evidence type="ECO:0000259" key="14">
    <source>
        <dbReference type="SMART" id="SM00478"/>
    </source>
</evidence>
<evidence type="ECO:0000256" key="10">
    <source>
        <dbReference type="ARBA" id="ARBA00023295"/>
    </source>
</evidence>
<dbReference type="PANTHER" id="PTHR43286:SF1">
    <property type="entry name" value="ENDONUCLEASE III-LIKE PROTEIN 1"/>
    <property type="match status" value="1"/>
</dbReference>
<dbReference type="VEuPathDB" id="AmoebaDB:NAEGRDRAFT_70374"/>
<dbReference type="CDD" id="cd00056">
    <property type="entry name" value="ENDO3c"/>
    <property type="match status" value="1"/>
</dbReference>
<sequence length="316" mass="35831">MTRRRITRGRNSTPTKQEINTDGDDDNMIQTPIVTIKKEELTSPMDLTPIPSSSSSGKQSKFFKTSPSSSASSSQDNTKKEEDEDIEQAADKLILFNEQYEALKEYRKKNLNAPVDTMGCSVLADSNADEKTQRFQVLVSLMLSSQTKDQITAAAVRKLQENNVLSVAEMNKLSEKEIQDLIYPVGFYKRKSTYLKKVCKILLEKYDSDIPKTVKELCDLPGVGPKMAYLCMSSALKQTVGIGVDTHVHRISNRLEWVNTKTPEQTRMKLEEFVPQEEWDVINHMLVGFGQTVCKPVSLISSLYFNIYECKDWSKM</sequence>
<dbReference type="Gene3D" id="1.10.1670.10">
    <property type="entry name" value="Helix-hairpin-Helix base-excision DNA repair enzymes (C-terminal)"/>
    <property type="match status" value="1"/>
</dbReference>
<keyword evidence="6" id="KW-0408">Iron</keyword>
<keyword evidence="16" id="KW-1185">Reference proteome</keyword>
<dbReference type="GO" id="GO:0005739">
    <property type="term" value="C:mitochondrion"/>
    <property type="evidence" value="ECO:0007669"/>
    <property type="project" value="UniProtKB-SubCell"/>
</dbReference>
<dbReference type="Gene3D" id="1.10.340.30">
    <property type="entry name" value="Hypothetical protein, domain 2"/>
    <property type="match status" value="1"/>
</dbReference>
<evidence type="ECO:0000256" key="12">
    <source>
        <dbReference type="HAMAP-Rule" id="MF_03183"/>
    </source>
</evidence>